<dbReference type="EMBL" id="JBJUIK010000011">
    <property type="protein sequence ID" value="KAL3514043.1"/>
    <property type="molecule type" value="Genomic_DNA"/>
</dbReference>
<protein>
    <submittedName>
        <fullName evidence="1">Uncharacterized protein</fullName>
    </submittedName>
</protein>
<keyword evidence="2" id="KW-1185">Reference proteome</keyword>
<organism evidence="1 2">
    <name type="scientific">Cinchona calisaya</name>
    <dbReference type="NCBI Taxonomy" id="153742"/>
    <lineage>
        <taxon>Eukaryota</taxon>
        <taxon>Viridiplantae</taxon>
        <taxon>Streptophyta</taxon>
        <taxon>Embryophyta</taxon>
        <taxon>Tracheophyta</taxon>
        <taxon>Spermatophyta</taxon>
        <taxon>Magnoliopsida</taxon>
        <taxon>eudicotyledons</taxon>
        <taxon>Gunneridae</taxon>
        <taxon>Pentapetalae</taxon>
        <taxon>asterids</taxon>
        <taxon>lamiids</taxon>
        <taxon>Gentianales</taxon>
        <taxon>Rubiaceae</taxon>
        <taxon>Cinchonoideae</taxon>
        <taxon>Cinchoneae</taxon>
        <taxon>Cinchona</taxon>
    </lineage>
</organism>
<comment type="caution">
    <text evidence="1">The sequence shown here is derived from an EMBL/GenBank/DDBJ whole genome shotgun (WGS) entry which is preliminary data.</text>
</comment>
<accession>A0ABD2Z4J2</accession>
<name>A0ABD2Z4J2_9GENT</name>
<gene>
    <name evidence="1" type="ORF">ACH5RR_026760</name>
</gene>
<reference evidence="1 2" key="1">
    <citation type="submission" date="2024-11" db="EMBL/GenBank/DDBJ databases">
        <title>A near-complete genome assembly of Cinchona calisaya.</title>
        <authorList>
            <person name="Lian D.C."/>
            <person name="Zhao X.W."/>
            <person name="Wei L."/>
        </authorList>
    </citation>
    <scope>NUCLEOTIDE SEQUENCE [LARGE SCALE GENOMIC DNA]</scope>
    <source>
        <tissue evidence="1">Nenye</tissue>
    </source>
</reference>
<sequence>MDVRKQLGRDVLLEDLKKSLSLQQELYQKVEEFPEMYSETLSEAYSGIEVLKICMDELTEKLRLSNESKDLVMVRLQAVMDDIHNLNEYKANCTAKSNDMAMQNQILEAKLASIMEENSLLLMKVADREAIELVCKCYQRQYEACLAEKKKLSIPLNQEASVSKKMKSLFSMKSWELSTEISELNSLKENLQETVSFTQDKVASLLASYDKHFTGLPLLSDTHSLDSKTELQRCCLAIGRDPA</sequence>
<dbReference type="AlphaFoldDB" id="A0ABD2Z4J2"/>
<evidence type="ECO:0000313" key="1">
    <source>
        <dbReference type="EMBL" id="KAL3514043.1"/>
    </source>
</evidence>
<evidence type="ECO:0000313" key="2">
    <source>
        <dbReference type="Proteomes" id="UP001630127"/>
    </source>
</evidence>
<proteinExistence type="predicted"/>
<dbReference type="Proteomes" id="UP001630127">
    <property type="component" value="Unassembled WGS sequence"/>
</dbReference>